<evidence type="ECO:0000256" key="1">
    <source>
        <dbReference type="SAM" id="MobiDB-lite"/>
    </source>
</evidence>
<dbReference type="PANTHER" id="PTHR15742:SF3">
    <property type="entry name" value="MICROTUBULE CROSS-LINKING FACTOR 1"/>
    <property type="match status" value="1"/>
</dbReference>
<name>A0A2I4C6F6_AUSLI</name>
<organism evidence="2 3">
    <name type="scientific">Austrofundulus limnaeus</name>
    <name type="common">Annual killifish</name>
    <dbReference type="NCBI Taxonomy" id="52670"/>
    <lineage>
        <taxon>Eukaryota</taxon>
        <taxon>Metazoa</taxon>
        <taxon>Chordata</taxon>
        <taxon>Craniata</taxon>
        <taxon>Vertebrata</taxon>
        <taxon>Euteleostomi</taxon>
        <taxon>Actinopterygii</taxon>
        <taxon>Neopterygii</taxon>
        <taxon>Teleostei</taxon>
        <taxon>Neoteleostei</taxon>
        <taxon>Acanthomorphata</taxon>
        <taxon>Ovalentaria</taxon>
        <taxon>Atherinomorphae</taxon>
        <taxon>Cyprinodontiformes</taxon>
        <taxon>Rivulidae</taxon>
        <taxon>Austrofundulus</taxon>
    </lineage>
</organism>
<protein>
    <submittedName>
        <fullName evidence="3">Microtubule cross-linking factor 1</fullName>
    </submittedName>
</protein>
<evidence type="ECO:0000313" key="3">
    <source>
        <dbReference type="RefSeq" id="XP_013875586.1"/>
    </source>
</evidence>
<feature type="compositionally biased region" description="Basic and acidic residues" evidence="1">
    <location>
        <begin position="150"/>
        <end position="162"/>
    </location>
</feature>
<dbReference type="STRING" id="52670.A0A2I4C6F6"/>
<feature type="region of interest" description="Disordered" evidence="1">
    <location>
        <begin position="61"/>
        <end position="253"/>
    </location>
</feature>
<sequence>TSKPESPNTSRAPTPTTPQKGNSESAWARSTTTRDSPVHTTITDGLSSLFNIIDHTPVVYDKFNKSPSRSRPTPPPTAEPSPAHQASLAADPGASQDGPRTARGRSPSPARLTVEVQGDRNPEAASVRQDLSAPPGYTLAENAARILNKKLQEQSCREERRLQAGGPSRDGGRPADTDRGQTGCMEDLPRSPVAPPLDSCFLRPARPANRRPPSRWAARSPSSSPKWNEGAKRRFAFPLPAQQKPILEGEEPA</sequence>
<feature type="compositionally biased region" description="Low complexity" evidence="1">
    <location>
        <begin position="214"/>
        <end position="225"/>
    </location>
</feature>
<gene>
    <name evidence="3" type="primary">LOC106525792</name>
</gene>
<accession>A0A2I4C6F6</accession>
<reference evidence="3" key="1">
    <citation type="submission" date="2025-08" db="UniProtKB">
        <authorList>
            <consortium name="RefSeq"/>
        </authorList>
    </citation>
    <scope>IDENTIFICATION</scope>
</reference>
<keyword evidence="2" id="KW-1185">Reference proteome</keyword>
<evidence type="ECO:0000313" key="2">
    <source>
        <dbReference type="Proteomes" id="UP000192220"/>
    </source>
</evidence>
<feature type="compositionally biased region" description="Basic and acidic residues" evidence="1">
    <location>
        <begin position="170"/>
        <end position="179"/>
    </location>
</feature>
<dbReference type="PANTHER" id="PTHR15742">
    <property type="entry name" value="GIRDIN"/>
    <property type="match status" value="1"/>
</dbReference>
<dbReference type="KEGG" id="alim:106525792"/>
<feature type="non-terminal residue" evidence="3">
    <location>
        <position position="1"/>
    </location>
</feature>
<dbReference type="InterPro" id="IPR049885">
    <property type="entry name" value="MTCL1-3"/>
</dbReference>
<dbReference type="AlphaFoldDB" id="A0A2I4C6F6"/>
<dbReference type="Proteomes" id="UP000192220">
    <property type="component" value="Unplaced"/>
</dbReference>
<dbReference type="InParanoid" id="A0A2I4C6F6"/>
<dbReference type="GeneID" id="106525792"/>
<dbReference type="OrthoDB" id="8964180at2759"/>
<proteinExistence type="predicted"/>
<dbReference type="RefSeq" id="XP_013875586.1">
    <property type="nucleotide sequence ID" value="XM_014020132.1"/>
</dbReference>
<feature type="region of interest" description="Disordered" evidence="1">
    <location>
        <begin position="1"/>
        <end position="42"/>
    </location>
</feature>